<accession>A0A0A9FY98</accession>
<organism evidence="1">
    <name type="scientific">Arundo donax</name>
    <name type="common">Giant reed</name>
    <name type="synonym">Donax arundinaceus</name>
    <dbReference type="NCBI Taxonomy" id="35708"/>
    <lineage>
        <taxon>Eukaryota</taxon>
        <taxon>Viridiplantae</taxon>
        <taxon>Streptophyta</taxon>
        <taxon>Embryophyta</taxon>
        <taxon>Tracheophyta</taxon>
        <taxon>Spermatophyta</taxon>
        <taxon>Magnoliopsida</taxon>
        <taxon>Liliopsida</taxon>
        <taxon>Poales</taxon>
        <taxon>Poaceae</taxon>
        <taxon>PACMAD clade</taxon>
        <taxon>Arundinoideae</taxon>
        <taxon>Arundineae</taxon>
        <taxon>Arundo</taxon>
    </lineage>
</organism>
<evidence type="ECO:0000313" key="1">
    <source>
        <dbReference type="EMBL" id="JAE16159.1"/>
    </source>
</evidence>
<dbReference type="AlphaFoldDB" id="A0A0A9FY98"/>
<sequence>MRRGGGGRMMENGSSVELGICSPGATRWRVNNESLRKEAHAMRFCDGTI</sequence>
<name>A0A0A9FY98_ARUDO</name>
<reference evidence="1" key="2">
    <citation type="journal article" date="2015" name="Data Brief">
        <title>Shoot transcriptome of the giant reed, Arundo donax.</title>
        <authorList>
            <person name="Barrero R.A."/>
            <person name="Guerrero F.D."/>
            <person name="Moolhuijzen P."/>
            <person name="Goolsby J.A."/>
            <person name="Tidwell J."/>
            <person name="Bellgard S.E."/>
            <person name="Bellgard M.I."/>
        </authorList>
    </citation>
    <scope>NUCLEOTIDE SEQUENCE</scope>
    <source>
        <tissue evidence="1">Shoot tissue taken approximately 20 cm above the soil surface</tissue>
    </source>
</reference>
<proteinExistence type="predicted"/>
<dbReference type="EMBL" id="GBRH01181737">
    <property type="protein sequence ID" value="JAE16159.1"/>
    <property type="molecule type" value="Transcribed_RNA"/>
</dbReference>
<reference evidence="1" key="1">
    <citation type="submission" date="2014-09" db="EMBL/GenBank/DDBJ databases">
        <authorList>
            <person name="Magalhaes I.L.F."/>
            <person name="Oliveira U."/>
            <person name="Santos F.R."/>
            <person name="Vidigal T.H.D.A."/>
            <person name="Brescovit A.D."/>
            <person name="Santos A.J."/>
        </authorList>
    </citation>
    <scope>NUCLEOTIDE SEQUENCE</scope>
    <source>
        <tissue evidence="1">Shoot tissue taken approximately 20 cm above the soil surface</tissue>
    </source>
</reference>
<protein>
    <submittedName>
        <fullName evidence="1">Uncharacterized protein</fullName>
    </submittedName>
</protein>